<dbReference type="GO" id="GO:0018104">
    <property type="term" value="P:peptidoglycan-protein cross-linking"/>
    <property type="evidence" value="ECO:0007669"/>
    <property type="project" value="TreeGrafter"/>
</dbReference>
<dbReference type="UniPathway" id="UPA00219"/>
<feature type="compositionally biased region" description="Polar residues" evidence="10">
    <location>
        <begin position="309"/>
        <end position="320"/>
    </location>
</feature>
<evidence type="ECO:0000256" key="10">
    <source>
        <dbReference type="SAM" id="MobiDB-lite"/>
    </source>
</evidence>
<organism evidence="13 14">
    <name type="scientific">Paracoccus gahaiensis</name>
    <dbReference type="NCBI Taxonomy" id="1706839"/>
    <lineage>
        <taxon>Bacteria</taxon>
        <taxon>Pseudomonadati</taxon>
        <taxon>Pseudomonadota</taxon>
        <taxon>Alphaproteobacteria</taxon>
        <taxon>Rhodobacterales</taxon>
        <taxon>Paracoccaceae</taxon>
        <taxon>Paracoccus</taxon>
    </lineage>
</organism>
<dbReference type="GO" id="GO:0071555">
    <property type="term" value="P:cell wall organization"/>
    <property type="evidence" value="ECO:0007669"/>
    <property type="project" value="UniProtKB-UniRule"/>
</dbReference>
<dbReference type="PANTHER" id="PTHR30582:SF24">
    <property type="entry name" value="L,D-TRANSPEPTIDASE ERFK_SRFK-RELATED"/>
    <property type="match status" value="1"/>
</dbReference>
<dbReference type="OrthoDB" id="9795305at2"/>
<evidence type="ECO:0000256" key="3">
    <source>
        <dbReference type="ARBA" id="ARBA00022676"/>
    </source>
</evidence>
<evidence type="ECO:0000256" key="7">
    <source>
        <dbReference type="ARBA" id="ARBA00022984"/>
    </source>
</evidence>
<keyword evidence="3" id="KW-0328">Glycosyltransferase</keyword>
<feature type="chain" id="PRO_5020395907" evidence="11">
    <location>
        <begin position="25"/>
        <end position="335"/>
    </location>
</feature>
<keyword evidence="8 9" id="KW-0961">Cell wall biogenesis/degradation</keyword>
<dbReference type="InterPro" id="IPR038063">
    <property type="entry name" value="Transpep_catalytic_dom"/>
</dbReference>
<comment type="similarity">
    <text evidence="2">Belongs to the YkuD family.</text>
</comment>
<comment type="caution">
    <text evidence="13">The sequence shown here is derived from an EMBL/GenBank/DDBJ whole genome shotgun (WGS) entry which is preliminary data.</text>
</comment>
<evidence type="ECO:0000256" key="8">
    <source>
        <dbReference type="ARBA" id="ARBA00023316"/>
    </source>
</evidence>
<dbReference type="RefSeq" id="WP_136885210.1">
    <property type="nucleotide sequence ID" value="NZ_SUNI01000004.1"/>
</dbReference>
<feature type="active site" description="Proton donor/acceptor" evidence="9">
    <location>
        <position position="175"/>
    </location>
</feature>
<evidence type="ECO:0000313" key="14">
    <source>
        <dbReference type="Proteomes" id="UP000309747"/>
    </source>
</evidence>
<gene>
    <name evidence="13" type="ORF">FA743_07310</name>
</gene>
<dbReference type="InterPro" id="IPR005490">
    <property type="entry name" value="LD_TPept_cat_dom"/>
</dbReference>
<dbReference type="GO" id="GO:0016757">
    <property type="term" value="F:glycosyltransferase activity"/>
    <property type="evidence" value="ECO:0007669"/>
    <property type="project" value="UniProtKB-KW"/>
</dbReference>
<dbReference type="GO" id="GO:0071972">
    <property type="term" value="F:peptidoglycan L,D-transpeptidase activity"/>
    <property type="evidence" value="ECO:0007669"/>
    <property type="project" value="TreeGrafter"/>
</dbReference>
<keyword evidence="7 9" id="KW-0573">Peptidoglycan synthesis</keyword>
<sequence>MRLASLFAALALGLAACAPTQETATSPQQPVQIPEMYQGRVDTGPEGEPIQIPAVRAAYLNDRNTRQLVPYNGSEAPGAIVVDPYARVLYHVQPNGQAMRYGVAVGRAGLTFEGRATIARKASWPSWRPTDNMLRSEPQLYGQFAGGLPGGTQNPLGSRALYLYQGSVDTYYRIHGTLDPSSIGKATSAGCIRMFNQDVMDLFEEIPTGTEVVVRSAEESLRLEGPMTETPEGYVVPATQTAAVADPALAAAETVQAVPQSAMQAMPQASVQPATLSVGQPVMDPYAAMSAAPAASPVQPTIVSDPFASPQTTSAQTASPETPFVSPVESAVPAR</sequence>
<dbReference type="SUPFAM" id="SSF141523">
    <property type="entry name" value="L,D-transpeptidase catalytic domain-like"/>
    <property type="match status" value="1"/>
</dbReference>
<dbReference type="CDD" id="cd16913">
    <property type="entry name" value="YkuD_like"/>
    <property type="match status" value="1"/>
</dbReference>
<dbReference type="GO" id="GO:0008360">
    <property type="term" value="P:regulation of cell shape"/>
    <property type="evidence" value="ECO:0007669"/>
    <property type="project" value="UniProtKB-UniRule"/>
</dbReference>
<protein>
    <submittedName>
        <fullName evidence="13">L,D-transpeptidase</fullName>
    </submittedName>
</protein>
<proteinExistence type="inferred from homology"/>
<keyword evidence="14" id="KW-1185">Reference proteome</keyword>
<dbReference type="AlphaFoldDB" id="A0A4U0RWE0"/>
<reference evidence="13 14" key="1">
    <citation type="submission" date="2019-04" db="EMBL/GenBank/DDBJ databases">
        <authorList>
            <person name="Li J."/>
        </authorList>
    </citation>
    <scope>NUCLEOTIDE SEQUENCE [LARGE SCALE GENOMIC DNA]</scope>
    <source>
        <strain evidence="13 14">KCTC 42687</strain>
    </source>
</reference>
<dbReference type="Pfam" id="PF03734">
    <property type="entry name" value="YkuD"/>
    <property type="match status" value="1"/>
</dbReference>
<dbReference type="InterPro" id="IPR050979">
    <property type="entry name" value="LD-transpeptidase"/>
</dbReference>
<dbReference type="EMBL" id="SUNI01000004">
    <property type="protein sequence ID" value="TJZ92664.1"/>
    <property type="molecule type" value="Genomic_DNA"/>
</dbReference>
<keyword evidence="6 9" id="KW-0133">Cell shape</keyword>
<dbReference type="PROSITE" id="PS51257">
    <property type="entry name" value="PROKAR_LIPOPROTEIN"/>
    <property type="match status" value="1"/>
</dbReference>
<evidence type="ECO:0000256" key="4">
    <source>
        <dbReference type="ARBA" id="ARBA00022679"/>
    </source>
</evidence>
<keyword evidence="11" id="KW-0732">Signal</keyword>
<evidence type="ECO:0000256" key="6">
    <source>
        <dbReference type="ARBA" id="ARBA00022960"/>
    </source>
</evidence>
<feature type="signal peptide" evidence="11">
    <location>
        <begin position="1"/>
        <end position="24"/>
    </location>
</feature>
<accession>A0A4U0RWE0</accession>
<evidence type="ECO:0000259" key="12">
    <source>
        <dbReference type="PROSITE" id="PS52029"/>
    </source>
</evidence>
<dbReference type="PANTHER" id="PTHR30582">
    <property type="entry name" value="L,D-TRANSPEPTIDASE"/>
    <property type="match status" value="1"/>
</dbReference>
<evidence type="ECO:0000256" key="2">
    <source>
        <dbReference type="ARBA" id="ARBA00005992"/>
    </source>
</evidence>
<evidence type="ECO:0000313" key="13">
    <source>
        <dbReference type="EMBL" id="TJZ92664.1"/>
    </source>
</evidence>
<dbReference type="PROSITE" id="PS52029">
    <property type="entry name" value="LD_TPASE"/>
    <property type="match status" value="1"/>
</dbReference>
<name>A0A4U0RWE0_9RHOB</name>
<feature type="active site" description="Nucleophile" evidence="9">
    <location>
        <position position="191"/>
    </location>
</feature>
<keyword evidence="4" id="KW-0808">Transferase</keyword>
<feature type="domain" description="L,D-TPase catalytic" evidence="12">
    <location>
        <begin position="78"/>
        <end position="215"/>
    </location>
</feature>
<evidence type="ECO:0000256" key="11">
    <source>
        <dbReference type="SAM" id="SignalP"/>
    </source>
</evidence>
<dbReference type="GO" id="GO:0005576">
    <property type="term" value="C:extracellular region"/>
    <property type="evidence" value="ECO:0007669"/>
    <property type="project" value="TreeGrafter"/>
</dbReference>
<evidence type="ECO:0000256" key="1">
    <source>
        <dbReference type="ARBA" id="ARBA00004752"/>
    </source>
</evidence>
<dbReference type="Gene3D" id="2.40.440.10">
    <property type="entry name" value="L,D-transpeptidase catalytic domain-like"/>
    <property type="match status" value="1"/>
</dbReference>
<evidence type="ECO:0000256" key="9">
    <source>
        <dbReference type="PROSITE-ProRule" id="PRU01373"/>
    </source>
</evidence>
<keyword evidence="5" id="KW-0378">Hydrolase</keyword>
<comment type="pathway">
    <text evidence="1 9">Cell wall biogenesis; peptidoglycan biosynthesis.</text>
</comment>
<evidence type="ECO:0000256" key="5">
    <source>
        <dbReference type="ARBA" id="ARBA00022801"/>
    </source>
</evidence>
<dbReference type="Proteomes" id="UP000309747">
    <property type="component" value="Unassembled WGS sequence"/>
</dbReference>
<feature type="region of interest" description="Disordered" evidence="10">
    <location>
        <begin position="295"/>
        <end position="335"/>
    </location>
</feature>
<dbReference type="FunFam" id="2.40.440.10:FF:000002">
    <property type="entry name" value="L,D-transpeptidase ErfK/SrfK"/>
    <property type="match status" value="1"/>
</dbReference>